<evidence type="ECO:0000313" key="4">
    <source>
        <dbReference type="Proteomes" id="UP000244940"/>
    </source>
</evidence>
<feature type="transmembrane region" description="Helical" evidence="1">
    <location>
        <begin position="106"/>
        <end position="136"/>
    </location>
</feature>
<dbReference type="OrthoDB" id="5186924at2"/>
<accession>A0A2U2CHV9</accession>
<evidence type="ECO:0000256" key="1">
    <source>
        <dbReference type="SAM" id="Phobius"/>
    </source>
</evidence>
<dbReference type="RefSeq" id="WP_109531274.1">
    <property type="nucleotide sequence ID" value="NZ_QEYD01000001.1"/>
</dbReference>
<organism evidence="3 4">
    <name type="scientific">Pararhodobacter marinus</name>
    <dbReference type="NCBI Taxonomy" id="2184063"/>
    <lineage>
        <taxon>Bacteria</taxon>
        <taxon>Pseudomonadati</taxon>
        <taxon>Pseudomonadota</taxon>
        <taxon>Alphaproteobacteria</taxon>
        <taxon>Rhodobacterales</taxon>
        <taxon>Paracoccaceae</taxon>
        <taxon>Pararhodobacter</taxon>
    </lineage>
</organism>
<protein>
    <recommendedName>
        <fullName evidence="2">DUF1468 domain-containing protein</fullName>
    </recommendedName>
</protein>
<proteinExistence type="predicted"/>
<dbReference type="Proteomes" id="UP000244940">
    <property type="component" value="Unassembled WGS sequence"/>
</dbReference>
<feature type="domain" description="DUF1468" evidence="2">
    <location>
        <begin position="12"/>
        <end position="171"/>
    </location>
</feature>
<dbReference type="AlphaFoldDB" id="A0A2U2CHV9"/>
<reference evidence="3 4" key="1">
    <citation type="submission" date="2018-05" db="EMBL/GenBank/DDBJ databases">
        <title>Pararhodobacter marina sp. nov., isolated from deep-sea water of the Indian Ocean.</title>
        <authorList>
            <person name="Lai Q.Sr."/>
            <person name="Liu X."/>
            <person name="Shao Z."/>
        </authorList>
    </citation>
    <scope>NUCLEOTIDE SEQUENCE [LARGE SCALE GENOMIC DNA]</scope>
    <source>
        <strain evidence="3 4">CIC4N-9</strain>
    </source>
</reference>
<dbReference type="GeneID" id="94363290"/>
<sequence>MLQRLTTRDTLGGLLMIALGLAAAVIGRGYDLGTLRQMGAGWFPVALGILLAVLGLGVILTGRPGHSVPAQDAPAQETALTPETADRNALQTDGDGSAGPSPLRSLFFVLASIGAFALLIPILGLILTVPISVGLASMADPKSRPVPVLLLGLGLAALTSAIFVLGLGLQMDLLP</sequence>
<keyword evidence="4" id="KW-1185">Reference proteome</keyword>
<feature type="transmembrane region" description="Helical" evidence="1">
    <location>
        <begin position="12"/>
        <end position="30"/>
    </location>
</feature>
<keyword evidence="1" id="KW-1133">Transmembrane helix</keyword>
<gene>
    <name evidence="3" type="ORF">C4N9_00130</name>
</gene>
<dbReference type="EMBL" id="QEYD01000001">
    <property type="protein sequence ID" value="PWE31473.1"/>
    <property type="molecule type" value="Genomic_DNA"/>
</dbReference>
<dbReference type="Pfam" id="PF07331">
    <property type="entry name" value="TctB"/>
    <property type="match status" value="1"/>
</dbReference>
<name>A0A2U2CHV9_9RHOB</name>
<keyword evidence="1" id="KW-0812">Transmembrane</keyword>
<keyword evidence="1" id="KW-0472">Membrane</keyword>
<comment type="caution">
    <text evidence="3">The sequence shown here is derived from an EMBL/GenBank/DDBJ whole genome shotgun (WGS) entry which is preliminary data.</text>
</comment>
<evidence type="ECO:0000259" key="2">
    <source>
        <dbReference type="Pfam" id="PF07331"/>
    </source>
</evidence>
<evidence type="ECO:0000313" key="3">
    <source>
        <dbReference type="EMBL" id="PWE31473.1"/>
    </source>
</evidence>
<feature type="transmembrane region" description="Helical" evidence="1">
    <location>
        <begin position="148"/>
        <end position="169"/>
    </location>
</feature>
<feature type="transmembrane region" description="Helical" evidence="1">
    <location>
        <begin position="42"/>
        <end position="60"/>
    </location>
</feature>
<dbReference type="InterPro" id="IPR009936">
    <property type="entry name" value="DUF1468"/>
</dbReference>